<evidence type="ECO:0000256" key="8">
    <source>
        <dbReference type="ARBA" id="ARBA00022679"/>
    </source>
</evidence>
<dbReference type="FunFam" id="2.30.29.30:FF:000324">
    <property type="entry name" value="Phosphoinositide-dependent kinase 1, isoform F"/>
    <property type="match status" value="1"/>
</dbReference>
<comment type="subcellular location">
    <subcellularLocation>
        <location evidence="1">Cytoplasm</location>
    </subcellularLocation>
</comment>
<dbReference type="FunFam" id="1.10.510.10:FF:000405">
    <property type="entry name" value="Mitogen-activated protein kinase"/>
    <property type="match status" value="1"/>
</dbReference>
<dbReference type="PANTHER" id="PTHR24356">
    <property type="entry name" value="SERINE/THREONINE-PROTEIN KINASE"/>
    <property type="match status" value="1"/>
</dbReference>
<reference evidence="18" key="1">
    <citation type="submission" date="2025-08" db="UniProtKB">
        <authorList>
            <consortium name="RefSeq"/>
        </authorList>
    </citation>
    <scope>IDENTIFICATION</scope>
</reference>
<dbReference type="InterPro" id="IPR039046">
    <property type="entry name" value="PDPK1"/>
</dbReference>
<evidence type="ECO:0000256" key="6">
    <source>
        <dbReference type="ARBA" id="ARBA00022490"/>
    </source>
</evidence>
<proteinExistence type="inferred from homology"/>
<dbReference type="GO" id="GO:0005524">
    <property type="term" value="F:ATP binding"/>
    <property type="evidence" value="ECO:0007669"/>
    <property type="project" value="UniProtKB-UniRule"/>
</dbReference>
<dbReference type="GO" id="GO:0048638">
    <property type="term" value="P:regulation of developmental growth"/>
    <property type="evidence" value="ECO:0007669"/>
    <property type="project" value="UniProtKB-ARBA"/>
</dbReference>
<keyword evidence="9 14" id="KW-0547">Nucleotide-binding</keyword>
<dbReference type="Pfam" id="PF14593">
    <property type="entry name" value="PH_3"/>
    <property type="match status" value="1"/>
</dbReference>
<organism evidence="17 18">
    <name type="scientific">Galendromus occidentalis</name>
    <name type="common">western predatory mite</name>
    <dbReference type="NCBI Taxonomy" id="34638"/>
    <lineage>
        <taxon>Eukaryota</taxon>
        <taxon>Metazoa</taxon>
        <taxon>Ecdysozoa</taxon>
        <taxon>Arthropoda</taxon>
        <taxon>Chelicerata</taxon>
        <taxon>Arachnida</taxon>
        <taxon>Acari</taxon>
        <taxon>Parasitiformes</taxon>
        <taxon>Mesostigmata</taxon>
        <taxon>Gamasina</taxon>
        <taxon>Phytoseioidea</taxon>
        <taxon>Phytoseiidae</taxon>
        <taxon>Typhlodrominae</taxon>
        <taxon>Galendromus</taxon>
    </lineage>
</organism>
<dbReference type="Gene3D" id="1.10.510.10">
    <property type="entry name" value="Transferase(Phosphotransferase) domain 1"/>
    <property type="match status" value="1"/>
</dbReference>
<evidence type="ECO:0000256" key="14">
    <source>
        <dbReference type="PROSITE-ProRule" id="PRU10141"/>
    </source>
</evidence>
<evidence type="ECO:0000256" key="9">
    <source>
        <dbReference type="ARBA" id="ARBA00022741"/>
    </source>
</evidence>
<keyword evidence="5" id="KW-0217">Developmental protein</keyword>
<evidence type="ECO:0000256" key="1">
    <source>
        <dbReference type="ARBA" id="ARBA00004496"/>
    </source>
</evidence>
<evidence type="ECO:0000313" key="18">
    <source>
        <dbReference type="RefSeq" id="XP_028968966.1"/>
    </source>
</evidence>
<comment type="catalytic activity">
    <reaction evidence="13">
        <text>L-seryl-[protein] + ATP = O-phospho-L-seryl-[protein] + ADP + H(+)</text>
        <dbReference type="Rhea" id="RHEA:17989"/>
        <dbReference type="Rhea" id="RHEA-COMP:9863"/>
        <dbReference type="Rhea" id="RHEA-COMP:11604"/>
        <dbReference type="ChEBI" id="CHEBI:15378"/>
        <dbReference type="ChEBI" id="CHEBI:29999"/>
        <dbReference type="ChEBI" id="CHEBI:30616"/>
        <dbReference type="ChEBI" id="CHEBI:83421"/>
        <dbReference type="ChEBI" id="CHEBI:456216"/>
        <dbReference type="EC" id="2.7.11.1"/>
    </reaction>
</comment>
<dbReference type="Gene3D" id="3.30.200.20">
    <property type="entry name" value="Phosphorylase Kinase, domain 1"/>
    <property type="match status" value="1"/>
</dbReference>
<dbReference type="Proteomes" id="UP000694867">
    <property type="component" value="Unplaced"/>
</dbReference>
<feature type="binding site" evidence="14">
    <location>
        <position position="48"/>
    </location>
    <ligand>
        <name>ATP</name>
        <dbReference type="ChEBI" id="CHEBI:30616"/>
    </ligand>
</feature>
<dbReference type="InterPro" id="IPR011009">
    <property type="entry name" value="Kinase-like_dom_sf"/>
</dbReference>
<name>A0AAJ7WJB0_9ACAR</name>
<dbReference type="Pfam" id="PF00069">
    <property type="entry name" value="Pkinase"/>
    <property type="match status" value="1"/>
</dbReference>
<dbReference type="PROSITE" id="PS00108">
    <property type="entry name" value="PROTEIN_KINASE_ST"/>
    <property type="match status" value="1"/>
</dbReference>
<comment type="similarity">
    <text evidence="2">Belongs to the protein kinase superfamily. AGC Ser/Thr protein kinase family. PDPK1 subfamily.</text>
</comment>
<dbReference type="PANTHER" id="PTHR24356:SF163">
    <property type="entry name" value="3-PHOSPHOINOSITIDE-DEPENDENT PROTEIN KINASE 1-RELATED"/>
    <property type="match status" value="1"/>
</dbReference>
<evidence type="ECO:0000313" key="17">
    <source>
        <dbReference type="Proteomes" id="UP000694867"/>
    </source>
</evidence>
<keyword evidence="8" id="KW-0808">Transferase</keyword>
<dbReference type="InterPro" id="IPR017441">
    <property type="entry name" value="Protein_kinase_ATP_BS"/>
</dbReference>
<keyword evidence="7 15" id="KW-0723">Serine/threonine-protein kinase</keyword>
<dbReference type="AlphaFoldDB" id="A0AAJ7WJB0"/>
<dbReference type="SMART" id="SM00220">
    <property type="entry name" value="S_TKc"/>
    <property type="match status" value="1"/>
</dbReference>
<dbReference type="GO" id="GO:0035556">
    <property type="term" value="P:intracellular signal transduction"/>
    <property type="evidence" value="ECO:0007669"/>
    <property type="project" value="TreeGrafter"/>
</dbReference>
<keyword evidence="11 14" id="KW-0067">ATP-binding</keyword>
<accession>A0AAJ7WJB0</accession>
<evidence type="ECO:0000256" key="4">
    <source>
        <dbReference type="ARBA" id="ARBA00018538"/>
    </source>
</evidence>
<dbReference type="Gene3D" id="2.30.29.30">
    <property type="entry name" value="Pleckstrin-homology domain (PH domain)/Phosphotyrosine-binding domain (PTB)"/>
    <property type="match status" value="1"/>
</dbReference>
<feature type="domain" description="Protein kinase" evidence="16">
    <location>
        <begin position="19"/>
        <end position="284"/>
    </location>
</feature>
<keyword evidence="6" id="KW-0963">Cytoplasm</keyword>
<evidence type="ECO:0000256" key="5">
    <source>
        <dbReference type="ARBA" id="ARBA00022473"/>
    </source>
</evidence>
<evidence type="ECO:0000256" key="15">
    <source>
        <dbReference type="RuleBase" id="RU000304"/>
    </source>
</evidence>
<dbReference type="InterPro" id="IPR011993">
    <property type="entry name" value="PH-like_dom_sf"/>
</dbReference>
<dbReference type="GeneID" id="100905511"/>
<evidence type="ECO:0000256" key="3">
    <source>
        <dbReference type="ARBA" id="ARBA00012513"/>
    </source>
</evidence>
<comment type="catalytic activity">
    <reaction evidence="12">
        <text>L-threonyl-[protein] + ATP = O-phospho-L-threonyl-[protein] + ADP + H(+)</text>
        <dbReference type="Rhea" id="RHEA:46608"/>
        <dbReference type="Rhea" id="RHEA-COMP:11060"/>
        <dbReference type="Rhea" id="RHEA-COMP:11605"/>
        <dbReference type="ChEBI" id="CHEBI:15378"/>
        <dbReference type="ChEBI" id="CHEBI:30013"/>
        <dbReference type="ChEBI" id="CHEBI:30616"/>
        <dbReference type="ChEBI" id="CHEBI:61977"/>
        <dbReference type="ChEBI" id="CHEBI:456216"/>
        <dbReference type="EC" id="2.7.11.1"/>
    </reaction>
</comment>
<dbReference type="CDD" id="cd01262">
    <property type="entry name" value="PH_PDK1"/>
    <property type="match status" value="1"/>
</dbReference>
<sequence>MPDARGGNAAAAKPTVKDFLFGKVIGEGSFSTVYLTKELKSNEEYAIKVCEKLHILRENKKPAVLREKHILSQLVKKPSPLVVQLKCSFQDEDRLYFVITYAKNGDLLKYIHKVGNFNMDCTRFYSGEIMCALKYLHQAGVVHRDLKPENILMTDKMHIMLTDFGSARILPASQSHKKRNSFVGTAQYVSPEVLTDGPISPAMDLWALGCIIYQMVSGLPPFRSLQRTMRYAGADYAIFQSILKLEYNFPDDFDLEAKRLVELLLKLEPKERATIADLQRDPFYAQLDIDNIHLQEPPQIVPFLPGTEETNWDLVSMPGLDERQISRLLGLRLGESNSPENATPSTAESSKPVIRNGVMDFTPEDEESRLTEQRCKSEWHRFVEGNLILKKGMVDKKKGLFPRRRMLLLTTGPHLYYVDPEKMVRKGEIPWSPALNPEPKNFKTFFVHTPNRTYNLEDPEGYALRWCKAINEVYEFYYGQRK</sequence>
<dbReference type="CDD" id="cd05581">
    <property type="entry name" value="STKc_PDK1"/>
    <property type="match status" value="1"/>
</dbReference>
<dbReference type="SUPFAM" id="SSF56112">
    <property type="entry name" value="Protein kinase-like (PK-like)"/>
    <property type="match status" value="1"/>
</dbReference>
<dbReference type="PROSITE" id="PS00107">
    <property type="entry name" value="PROTEIN_KINASE_ATP"/>
    <property type="match status" value="1"/>
</dbReference>
<dbReference type="GO" id="GO:0004674">
    <property type="term" value="F:protein serine/threonine kinase activity"/>
    <property type="evidence" value="ECO:0007669"/>
    <property type="project" value="UniProtKB-KW"/>
</dbReference>
<evidence type="ECO:0000256" key="11">
    <source>
        <dbReference type="ARBA" id="ARBA00022840"/>
    </source>
</evidence>
<dbReference type="InterPro" id="IPR008271">
    <property type="entry name" value="Ser/Thr_kinase_AS"/>
</dbReference>
<dbReference type="InterPro" id="IPR000719">
    <property type="entry name" value="Prot_kinase_dom"/>
</dbReference>
<evidence type="ECO:0000256" key="10">
    <source>
        <dbReference type="ARBA" id="ARBA00022777"/>
    </source>
</evidence>
<evidence type="ECO:0000256" key="13">
    <source>
        <dbReference type="ARBA" id="ARBA00048679"/>
    </source>
</evidence>
<dbReference type="SUPFAM" id="SSF50729">
    <property type="entry name" value="PH domain-like"/>
    <property type="match status" value="1"/>
</dbReference>
<protein>
    <recommendedName>
        <fullName evidence="4">3-phosphoinositide-dependent protein kinase 1</fullName>
        <ecNumber evidence="3">2.7.11.1</ecNumber>
    </recommendedName>
</protein>
<gene>
    <name evidence="18" type="primary">LOC100905511</name>
</gene>
<dbReference type="KEGG" id="goe:100905511"/>
<evidence type="ECO:0000256" key="7">
    <source>
        <dbReference type="ARBA" id="ARBA00022527"/>
    </source>
</evidence>
<dbReference type="GO" id="GO:1901701">
    <property type="term" value="P:cellular response to oxygen-containing compound"/>
    <property type="evidence" value="ECO:0007669"/>
    <property type="project" value="UniProtKB-ARBA"/>
</dbReference>
<evidence type="ECO:0000256" key="12">
    <source>
        <dbReference type="ARBA" id="ARBA00047899"/>
    </source>
</evidence>
<dbReference type="InterPro" id="IPR050236">
    <property type="entry name" value="Ser_Thr_kinase_AGC"/>
</dbReference>
<dbReference type="FunFam" id="3.30.200.20:FF:000191">
    <property type="entry name" value="3-phosphoinositide-dependent protein kinase 2-like"/>
    <property type="match status" value="1"/>
</dbReference>
<keyword evidence="17" id="KW-1185">Reference proteome</keyword>
<dbReference type="InterPro" id="IPR033931">
    <property type="entry name" value="PDK1-typ_PH"/>
</dbReference>
<dbReference type="PROSITE" id="PS50011">
    <property type="entry name" value="PROTEIN_KINASE_DOM"/>
    <property type="match status" value="1"/>
</dbReference>
<evidence type="ECO:0000256" key="2">
    <source>
        <dbReference type="ARBA" id="ARBA00010006"/>
    </source>
</evidence>
<keyword evidence="10 18" id="KW-0418">Kinase</keyword>
<dbReference type="EC" id="2.7.11.1" evidence="3"/>
<dbReference type="RefSeq" id="XP_028968966.1">
    <property type="nucleotide sequence ID" value="XM_029113133.1"/>
</dbReference>
<evidence type="ECO:0000259" key="16">
    <source>
        <dbReference type="PROSITE" id="PS50011"/>
    </source>
</evidence>
<dbReference type="GO" id="GO:0005737">
    <property type="term" value="C:cytoplasm"/>
    <property type="evidence" value="ECO:0007669"/>
    <property type="project" value="UniProtKB-SubCell"/>
</dbReference>